<dbReference type="InterPro" id="IPR002686">
    <property type="entry name" value="Transposase_17"/>
</dbReference>
<dbReference type="Proteomes" id="UP000001844">
    <property type="component" value="Chromosome"/>
</dbReference>
<dbReference type="HOGENOM" id="CLU_068226_1_2_6"/>
<evidence type="ECO:0000313" key="2">
    <source>
        <dbReference type="EMBL" id="ADE14430.1"/>
    </source>
</evidence>
<dbReference type="GO" id="GO:0003677">
    <property type="term" value="F:DNA binding"/>
    <property type="evidence" value="ECO:0007669"/>
    <property type="project" value="InterPro"/>
</dbReference>
<evidence type="ECO:0000259" key="1">
    <source>
        <dbReference type="SMART" id="SM01321"/>
    </source>
</evidence>
<dbReference type="KEGG" id="nhl:Nhal_1275"/>
<dbReference type="eggNOG" id="COG1943">
    <property type="taxonomic scope" value="Bacteria"/>
</dbReference>
<organism evidence="2 3">
    <name type="scientific">Nitrosococcus halophilus (strain Nc4)</name>
    <dbReference type="NCBI Taxonomy" id="472759"/>
    <lineage>
        <taxon>Bacteria</taxon>
        <taxon>Pseudomonadati</taxon>
        <taxon>Pseudomonadota</taxon>
        <taxon>Gammaproteobacteria</taxon>
        <taxon>Chromatiales</taxon>
        <taxon>Chromatiaceae</taxon>
        <taxon>Nitrosococcus</taxon>
    </lineage>
</organism>
<dbReference type="Pfam" id="PF01797">
    <property type="entry name" value="Y1_Tnp"/>
    <property type="match status" value="1"/>
</dbReference>
<feature type="domain" description="Transposase IS200-like" evidence="1">
    <location>
        <begin position="9"/>
        <end position="124"/>
    </location>
</feature>
<dbReference type="Gene3D" id="3.30.70.1290">
    <property type="entry name" value="Transposase IS200-like"/>
    <property type="match status" value="1"/>
</dbReference>
<dbReference type="SUPFAM" id="SSF143422">
    <property type="entry name" value="Transposase IS200-like"/>
    <property type="match status" value="1"/>
</dbReference>
<protein>
    <recommendedName>
        <fullName evidence="1">Transposase IS200-like domain-containing protein</fullName>
    </recommendedName>
</protein>
<dbReference type="GO" id="GO:0006313">
    <property type="term" value="P:DNA transposition"/>
    <property type="evidence" value="ECO:0007669"/>
    <property type="project" value="InterPro"/>
</dbReference>
<dbReference type="PANTHER" id="PTHR34322:SF2">
    <property type="entry name" value="TRANSPOSASE IS200-LIKE DOMAIN-CONTAINING PROTEIN"/>
    <property type="match status" value="1"/>
</dbReference>
<dbReference type="AlphaFoldDB" id="D5C0A4"/>
<dbReference type="RefSeq" id="WP_013032321.1">
    <property type="nucleotide sequence ID" value="NC_013960.1"/>
</dbReference>
<keyword evidence="3" id="KW-1185">Reference proteome</keyword>
<gene>
    <name evidence="2" type="ordered locus">Nhal_1275</name>
</gene>
<dbReference type="SMART" id="SM01321">
    <property type="entry name" value="Y1_Tnp"/>
    <property type="match status" value="1"/>
</dbReference>
<dbReference type="PANTHER" id="PTHR34322">
    <property type="entry name" value="TRANSPOSASE, Y1_TNP DOMAIN-CONTAINING"/>
    <property type="match status" value="1"/>
</dbReference>
<evidence type="ECO:0000313" key="3">
    <source>
        <dbReference type="Proteomes" id="UP000001844"/>
    </source>
</evidence>
<dbReference type="EMBL" id="CP001798">
    <property type="protein sequence ID" value="ADE14430.1"/>
    <property type="molecule type" value="Genomic_DNA"/>
</dbReference>
<dbReference type="OrthoDB" id="9814067at2"/>
<accession>D5C0A4</accession>
<reference evidence="3" key="1">
    <citation type="submission" date="2010-04" db="EMBL/GenBank/DDBJ databases">
        <title>Complete genome sequence of Nitrosococcus halophilus Nc4, a salt-adapted, aerobic obligate ammonia-oxidizing sulfur purple bacterium.</title>
        <authorList>
            <consortium name="US DOE Joint Genome Institute"/>
            <person name="Campbell M.A."/>
            <person name="Malfatti S.A."/>
            <person name="Chain P.S.G."/>
            <person name="Heidelberg J.F."/>
            <person name="Ward B.B."/>
            <person name="Klotz M.G."/>
        </authorList>
    </citation>
    <scope>NUCLEOTIDE SEQUENCE [LARGE SCALE GENOMIC DNA]</scope>
    <source>
        <strain evidence="3">Nc4</strain>
    </source>
</reference>
<dbReference type="GO" id="GO:0004803">
    <property type="term" value="F:transposase activity"/>
    <property type="evidence" value="ECO:0007669"/>
    <property type="project" value="InterPro"/>
</dbReference>
<dbReference type="InterPro" id="IPR036515">
    <property type="entry name" value="Transposase_17_sf"/>
</dbReference>
<sequence length="232" mass="27091">MARLTRVAPVGVPQHILQRGNNRQVCFASEEDMKAYLNWLKELSLKHQVDVHAWVLMTNHVHLLCTPWKENAISRMMQSIGRLYVRYYNHTYQRSGTLWEGRFKSCLVQSERYLLELYRYIELNPVRADMVDDPSDYSWSSYAINALGVESELQTPHPEYLALGKSKNERLSNYRDLFKAHVGTDLLKKIRENINKGLALGNERFTSQIEALTKQRVTARKPGRPRNRNIET</sequence>
<proteinExistence type="predicted"/>
<name>D5C0A4_NITHN</name>